<comment type="similarity">
    <text evidence="5">Belongs to the glycosyl hydrolase 20 family.</text>
</comment>
<dbReference type="GO" id="GO:0005743">
    <property type="term" value="C:mitochondrial inner membrane"/>
    <property type="evidence" value="ECO:0007669"/>
    <property type="project" value="UniProtKB-SubCell"/>
</dbReference>
<keyword evidence="23" id="KW-1185">Reference proteome</keyword>
<evidence type="ECO:0000256" key="3">
    <source>
        <dbReference type="ARBA" id="ARBA00004273"/>
    </source>
</evidence>
<comment type="catalytic activity">
    <reaction evidence="1">
        <text>Hydrolysis of terminal non-reducing N-acetyl-D-hexosamine residues in N-acetyl-beta-D-hexosaminides.</text>
        <dbReference type="EC" id="3.2.1.52"/>
    </reaction>
</comment>
<comment type="caution">
    <text evidence="22">The sequence shown here is derived from an EMBL/GenBank/DDBJ whole genome shotgun (WGS) entry which is preliminary data.</text>
</comment>
<evidence type="ECO:0000256" key="4">
    <source>
        <dbReference type="ARBA" id="ARBA00005882"/>
    </source>
</evidence>
<evidence type="ECO:0000256" key="5">
    <source>
        <dbReference type="ARBA" id="ARBA00006285"/>
    </source>
</evidence>
<feature type="signal peptide" evidence="19">
    <location>
        <begin position="1"/>
        <end position="16"/>
    </location>
</feature>
<dbReference type="PRINTS" id="PR00738">
    <property type="entry name" value="GLHYDRLASE20"/>
</dbReference>
<evidence type="ECO:0000256" key="19">
    <source>
        <dbReference type="SAM" id="SignalP"/>
    </source>
</evidence>
<evidence type="ECO:0000256" key="9">
    <source>
        <dbReference type="ARBA" id="ARBA00022660"/>
    </source>
</evidence>
<dbReference type="GO" id="GO:0004563">
    <property type="term" value="F:beta-N-acetylhexosaminidase activity"/>
    <property type="evidence" value="ECO:0007669"/>
    <property type="project" value="UniProtKB-EC"/>
</dbReference>
<dbReference type="EMBL" id="QDEB01000326">
    <property type="protein sequence ID" value="RZC43288.1"/>
    <property type="molecule type" value="Genomic_DNA"/>
</dbReference>
<dbReference type="InterPro" id="IPR006885">
    <property type="entry name" value="NADH_UbQ_FeS_4_mit-like"/>
</dbReference>
<keyword evidence="13" id="KW-0249">Electron transport</keyword>
<evidence type="ECO:0000256" key="2">
    <source>
        <dbReference type="ARBA" id="ARBA00003195"/>
    </source>
</evidence>
<dbReference type="AlphaFoldDB" id="A0A482WF30"/>
<accession>A0A482WF30</accession>
<dbReference type="PANTHER" id="PTHR22600:SF21">
    <property type="entry name" value="BETA-HEXOSAMINIDASE A"/>
    <property type="match status" value="1"/>
</dbReference>
<dbReference type="GO" id="GO:0005975">
    <property type="term" value="P:carbohydrate metabolic process"/>
    <property type="evidence" value="ECO:0007669"/>
    <property type="project" value="InterPro"/>
</dbReference>
<dbReference type="Proteomes" id="UP000292052">
    <property type="component" value="Unassembled WGS sequence"/>
</dbReference>
<dbReference type="SUPFAM" id="SSF51445">
    <property type="entry name" value="(Trans)glycosidases"/>
    <property type="match status" value="1"/>
</dbReference>
<dbReference type="InterPro" id="IPR015883">
    <property type="entry name" value="Glyco_hydro_20_cat"/>
</dbReference>
<dbReference type="OrthoDB" id="3089at2759"/>
<comment type="function">
    <text evidence="2">Accessory subunit of the mitochondrial membrane respiratory chain NADH dehydrogenase (Complex I), that is believed not to be involved in catalysis. Complex I functions in the transfer of electrons from NADH to the respiratory chain. The immediate electron acceptor for the enzyme is believed to be ubiquinone.</text>
</comment>
<keyword evidence="11" id="KW-0378">Hydrolase</keyword>
<dbReference type="GO" id="GO:0006689">
    <property type="term" value="P:ganglioside catabolic process"/>
    <property type="evidence" value="ECO:0007669"/>
    <property type="project" value="TreeGrafter"/>
</dbReference>
<dbReference type="GO" id="GO:0022900">
    <property type="term" value="P:electron transport chain"/>
    <property type="evidence" value="ECO:0007669"/>
    <property type="project" value="InterPro"/>
</dbReference>
<evidence type="ECO:0000256" key="15">
    <source>
        <dbReference type="ARBA" id="ARBA00023136"/>
    </source>
</evidence>
<organism evidence="22 23">
    <name type="scientific">Asbolus verrucosus</name>
    <name type="common">Desert ironclad beetle</name>
    <dbReference type="NCBI Taxonomy" id="1661398"/>
    <lineage>
        <taxon>Eukaryota</taxon>
        <taxon>Metazoa</taxon>
        <taxon>Ecdysozoa</taxon>
        <taxon>Arthropoda</taxon>
        <taxon>Hexapoda</taxon>
        <taxon>Insecta</taxon>
        <taxon>Pterygota</taxon>
        <taxon>Neoptera</taxon>
        <taxon>Endopterygota</taxon>
        <taxon>Coleoptera</taxon>
        <taxon>Polyphaga</taxon>
        <taxon>Cucujiformia</taxon>
        <taxon>Tenebrionidae</taxon>
        <taxon>Pimeliinae</taxon>
        <taxon>Asbolus</taxon>
    </lineage>
</organism>
<reference evidence="22 23" key="1">
    <citation type="submission" date="2017-03" db="EMBL/GenBank/DDBJ databases">
        <title>Genome of the blue death feigning beetle - Asbolus verrucosus.</title>
        <authorList>
            <person name="Rider S.D."/>
        </authorList>
    </citation>
    <scope>NUCLEOTIDE SEQUENCE [LARGE SCALE GENOMIC DNA]</scope>
    <source>
        <strain evidence="22">Butters</strain>
        <tissue evidence="22">Head and leg muscle</tissue>
    </source>
</reference>
<evidence type="ECO:0000256" key="13">
    <source>
        <dbReference type="ARBA" id="ARBA00022982"/>
    </source>
</evidence>
<keyword evidence="16" id="KW-0325">Glycoprotein</keyword>
<keyword evidence="8" id="KW-0813">Transport</keyword>
<evidence type="ECO:0000256" key="14">
    <source>
        <dbReference type="ARBA" id="ARBA00023128"/>
    </source>
</evidence>
<dbReference type="Gene3D" id="3.30.379.10">
    <property type="entry name" value="Chitobiase/beta-hexosaminidase domain 2-like"/>
    <property type="match status" value="1"/>
</dbReference>
<keyword evidence="12" id="KW-0809">Transit peptide</keyword>
<gene>
    <name evidence="22" type="ORF">BDFB_006141</name>
</gene>
<dbReference type="STRING" id="1661398.A0A482WF30"/>
<dbReference type="InterPro" id="IPR029018">
    <property type="entry name" value="Hex-like_dom2"/>
</dbReference>
<dbReference type="SUPFAM" id="SSF55545">
    <property type="entry name" value="beta-N-acetylhexosaminidase-like domain"/>
    <property type="match status" value="1"/>
</dbReference>
<keyword evidence="15" id="KW-0472">Membrane</keyword>
<evidence type="ECO:0000256" key="18">
    <source>
        <dbReference type="PIRSR" id="PIRSR625705-1"/>
    </source>
</evidence>
<evidence type="ECO:0000313" key="23">
    <source>
        <dbReference type="Proteomes" id="UP000292052"/>
    </source>
</evidence>
<dbReference type="GO" id="GO:0030203">
    <property type="term" value="P:glycosaminoglycan metabolic process"/>
    <property type="evidence" value="ECO:0007669"/>
    <property type="project" value="TreeGrafter"/>
</dbReference>
<dbReference type="PANTHER" id="PTHR22600">
    <property type="entry name" value="BETA-HEXOSAMINIDASE"/>
    <property type="match status" value="1"/>
</dbReference>
<sequence>MLIPLLSLGILAACDAVKPGPVVTATKGEVWPKPQLQEKSQDYFIIRPQAFRFKAPDDIGCPNFLDDALNRYWNIIAKPSLKSQNGLWKIEDNFVDFLDILTITLTGECPNEDVRPEFGDVENYTLTLTTTETTLSAPTIWGVLRGLETFSQLIYLEEDQLLINATTIEDFPRFPHRGLLIDTSRHFQPVDVILQHLDAMAYNKFNVFHWHIVDDHSFPYKSRTYPELSNQGAYHPVAKIYDQIDVKRVIEYARLRGIRVIPEFDTPGHTRSWGVAYPEILTTCYSDTQPTGELGPMDPSNDVTFEFLTKLFTEVVDVFPDSYFHIGGDEVDFACWYLIVTTPNFHFLSKLIYRKTNPHISEFMTDNNITDYVQLESYFIQNVVNLLSSLSSKYLVWEEVFVNGVDIPNSTVVHVWRGNASISTTSSRQSDDINKAIKQKEAPQITNDLALLNPEEVEQRKRLQGYITVEETSDVSPITGVPEEHVKERLVRIFEPAKSAMQSGTDNTGHWAMDFETRERWENPLMGWCSSGDPLSNMQLEFTTKEEAIQFCEKNGWEWYVQESSFEKPFKPKSYGVNFSWNKRTRVSTK</sequence>
<evidence type="ECO:0000256" key="1">
    <source>
        <dbReference type="ARBA" id="ARBA00001231"/>
    </source>
</evidence>
<dbReference type="GO" id="GO:0005764">
    <property type="term" value="C:lysosome"/>
    <property type="evidence" value="ECO:0007669"/>
    <property type="project" value="TreeGrafter"/>
</dbReference>
<evidence type="ECO:0000256" key="8">
    <source>
        <dbReference type="ARBA" id="ARBA00022448"/>
    </source>
</evidence>
<dbReference type="Gene3D" id="3.30.160.190">
    <property type="entry name" value="atu1810 like domain"/>
    <property type="match status" value="1"/>
</dbReference>
<feature type="chain" id="PRO_5019729944" description="NADH dehydrogenase [ubiquinone] iron-sulfur protein 4, mitochondrial" evidence="19">
    <location>
        <begin position="17"/>
        <end position="590"/>
    </location>
</feature>
<feature type="domain" description="Beta-hexosaminidase eukaryotic type N-terminal" evidence="21">
    <location>
        <begin position="30"/>
        <end position="153"/>
    </location>
</feature>
<evidence type="ECO:0000313" key="22">
    <source>
        <dbReference type="EMBL" id="RZC43288.1"/>
    </source>
</evidence>
<dbReference type="EC" id="3.2.1.52" evidence="6"/>
<dbReference type="InterPro" id="IPR017853">
    <property type="entry name" value="GH"/>
</dbReference>
<feature type="active site" description="Proton donor" evidence="18">
    <location>
        <position position="330"/>
    </location>
</feature>
<name>A0A482WF30_ASBVE</name>
<evidence type="ECO:0000259" key="21">
    <source>
        <dbReference type="Pfam" id="PF14845"/>
    </source>
</evidence>
<dbReference type="Pfam" id="PF00728">
    <property type="entry name" value="Glyco_hydro_20"/>
    <property type="match status" value="1"/>
</dbReference>
<evidence type="ECO:0000256" key="10">
    <source>
        <dbReference type="ARBA" id="ARBA00022792"/>
    </source>
</evidence>
<proteinExistence type="inferred from homology"/>
<comment type="subcellular location">
    <subcellularLocation>
        <location evidence="3">Mitochondrion inner membrane</location>
    </subcellularLocation>
</comment>
<keyword evidence="9" id="KW-0679">Respiratory chain</keyword>
<keyword evidence="17" id="KW-0326">Glycosidase</keyword>
<keyword evidence="14" id="KW-0496">Mitochondrion</keyword>
<evidence type="ECO:0000256" key="7">
    <source>
        <dbReference type="ARBA" id="ARBA00015796"/>
    </source>
</evidence>
<dbReference type="InterPro" id="IPR025705">
    <property type="entry name" value="Beta_hexosaminidase_sua/sub"/>
</dbReference>
<evidence type="ECO:0000256" key="16">
    <source>
        <dbReference type="ARBA" id="ARBA00023180"/>
    </source>
</evidence>
<dbReference type="Pfam" id="PF14845">
    <property type="entry name" value="Glycohydro_20b2"/>
    <property type="match status" value="1"/>
</dbReference>
<feature type="domain" description="Glycoside hydrolase family 20 catalytic" evidence="20">
    <location>
        <begin position="174"/>
        <end position="424"/>
    </location>
</feature>
<keyword evidence="19" id="KW-0732">Signal</keyword>
<evidence type="ECO:0000256" key="12">
    <source>
        <dbReference type="ARBA" id="ARBA00022946"/>
    </source>
</evidence>
<dbReference type="FunFam" id="3.30.160.190:FF:000001">
    <property type="entry name" value="NADH-ubiquinone oxidoreductase 21 kDa subunit mitochondrial"/>
    <property type="match status" value="1"/>
</dbReference>
<evidence type="ECO:0000256" key="17">
    <source>
        <dbReference type="ARBA" id="ARBA00023295"/>
    </source>
</evidence>
<dbReference type="InterPro" id="IPR038532">
    <property type="entry name" value="NDUFS4-like_sf"/>
</dbReference>
<evidence type="ECO:0000256" key="11">
    <source>
        <dbReference type="ARBA" id="ARBA00022801"/>
    </source>
</evidence>
<evidence type="ECO:0000259" key="20">
    <source>
        <dbReference type="Pfam" id="PF00728"/>
    </source>
</evidence>
<protein>
    <recommendedName>
        <fullName evidence="7">NADH dehydrogenase [ubiquinone] iron-sulfur protein 4, mitochondrial</fullName>
        <ecNumber evidence="6">3.2.1.52</ecNumber>
    </recommendedName>
</protein>
<comment type="similarity">
    <text evidence="4">Belongs to the complex I NDUFS4 subunit family.</text>
</comment>
<dbReference type="InterPro" id="IPR029019">
    <property type="entry name" value="HEX_eukaryotic_N"/>
</dbReference>
<dbReference type="Pfam" id="PF04800">
    <property type="entry name" value="NDUS4"/>
    <property type="match status" value="1"/>
</dbReference>
<keyword evidence="10" id="KW-0999">Mitochondrion inner membrane</keyword>
<evidence type="ECO:0000256" key="6">
    <source>
        <dbReference type="ARBA" id="ARBA00012663"/>
    </source>
</evidence>
<dbReference type="Gene3D" id="3.20.20.80">
    <property type="entry name" value="Glycosidases"/>
    <property type="match status" value="1"/>
</dbReference>